<keyword evidence="2 5" id="KW-0732">Signal</keyword>
<evidence type="ECO:0000256" key="3">
    <source>
        <dbReference type="ARBA" id="ARBA00022801"/>
    </source>
</evidence>
<comment type="similarity">
    <text evidence="1">Belongs to the 'GDSL' lipolytic enzyme family.</text>
</comment>
<dbReference type="PANTHER" id="PTHR22835">
    <property type="entry name" value="ZINC FINGER FYVE DOMAIN CONTAINING PROTEIN"/>
    <property type="match status" value="1"/>
</dbReference>
<organism evidence="6 7">
    <name type="scientific">Vanilla planifolia</name>
    <name type="common">Vanilla</name>
    <dbReference type="NCBI Taxonomy" id="51239"/>
    <lineage>
        <taxon>Eukaryota</taxon>
        <taxon>Viridiplantae</taxon>
        <taxon>Streptophyta</taxon>
        <taxon>Embryophyta</taxon>
        <taxon>Tracheophyta</taxon>
        <taxon>Spermatophyta</taxon>
        <taxon>Magnoliopsida</taxon>
        <taxon>Liliopsida</taxon>
        <taxon>Asparagales</taxon>
        <taxon>Orchidaceae</taxon>
        <taxon>Vanilloideae</taxon>
        <taxon>Vanilleae</taxon>
        <taxon>Vanilla</taxon>
    </lineage>
</organism>
<feature type="chain" id="PRO_5032915972" evidence="5">
    <location>
        <begin position="23"/>
        <end position="380"/>
    </location>
</feature>
<gene>
    <name evidence="6" type="ORF">HPP92_004110</name>
</gene>
<comment type="caution">
    <text evidence="6">The sequence shown here is derived from an EMBL/GenBank/DDBJ whole genome shotgun (WGS) entry which is preliminary data.</text>
</comment>
<keyword evidence="4" id="KW-0325">Glycoprotein</keyword>
<dbReference type="Gene3D" id="3.40.50.1110">
    <property type="entry name" value="SGNH hydrolase"/>
    <property type="match status" value="1"/>
</dbReference>
<dbReference type="InterPro" id="IPR001087">
    <property type="entry name" value="GDSL"/>
</dbReference>
<protein>
    <submittedName>
        <fullName evidence="6">Uncharacterized protein</fullName>
    </submittedName>
</protein>
<feature type="signal peptide" evidence="5">
    <location>
        <begin position="1"/>
        <end position="22"/>
    </location>
</feature>
<evidence type="ECO:0000256" key="2">
    <source>
        <dbReference type="ARBA" id="ARBA00022729"/>
    </source>
</evidence>
<dbReference type="AlphaFoldDB" id="A0A835VP53"/>
<proteinExistence type="inferred from homology"/>
<name>A0A835VP53_VANPL</name>
<dbReference type="PANTHER" id="PTHR22835:SF117">
    <property type="entry name" value="GDSL-LIKE LIPASE_ACYLHYDROLASE"/>
    <property type="match status" value="1"/>
</dbReference>
<dbReference type="OrthoDB" id="652939at2759"/>
<accession>A0A835VP53</accession>
<evidence type="ECO:0000256" key="5">
    <source>
        <dbReference type="SAM" id="SignalP"/>
    </source>
</evidence>
<sequence length="380" mass="41275">MKFLVLRLGLLLVSCIFPATSTTAPCNFPAIFNFGASSSDTGGLSAAFLQVKPPYGETFFGKPAGRYSDGRLIIDFIAESFGLPLLSPYLDSLGTNFSHGANFATAGSTIVDQNSSIVQSGYSPFFLQIQVLQFSQFIPRSQNVAKRGEFFHSLMPKEEYFKQALYTTDIGMNDLTAGLFAGKSLGEFLPQMLAAFANGIRALYEKGARYFWVHNAAPLGCLAYALLRRNLSNAGELDPAGCSAFYNNASRRYNEGLNETVGLLRKELPDAVVTYVDVFAAKYALFLEPAKYGFEDPLRVCCGYGGGKYNFGNDVPCGFTAERNGMTVLLGKSCSNPSEKVVWDGVHFTEAANKVVFELISTGDFSYPNRALNAACKKSG</sequence>
<dbReference type="Pfam" id="PF00657">
    <property type="entry name" value="Lipase_GDSL"/>
    <property type="match status" value="1"/>
</dbReference>
<reference evidence="6 7" key="1">
    <citation type="journal article" date="2020" name="Nat. Food">
        <title>A phased Vanilla planifolia genome enables genetic improvement of flavour and production.</title>
        <authorList>
            <person name="Hasing T."/>
            <person name="Tang H."/>
            <person name="Brym M."/>
            <person name="Khazi F."/>
            <person name="Huang T."/>
            <person name="Chambers A.H."/>
        </authorList>
    </citation>
    <scope>NUCLEOTIDE SEQUENCE [LARGE SCALE GENOMIC DNA]</scope>
    <source>
        <tissue evidence="6">Leaf</tissue>
    </source>
</reference>
<dbReference type="CDD" id="cd01837">
    <property type="entry name" value="SGNH_plant_lipase_like"/>
    <property type="match status" value="1"/>
</dbReference>
<evidence type="ECO:0000313" key="7">
    <source>
        <dbReference type="Proteomes" id="UP000639772"/>
    </source>
</evidence>
<dbReference type="SUPFAM" id="SSF52266">
    <property type="entry name" value="SGNH hydrolase"/>
    <property type="match status" value="1"/>
</dbReference>
<keyword evidence="3" id="KW-0378">Hydrolase</keyword>
<evidence type="ECO:0000256" key="1">
    <source>
        <dbReference type="ARBA" id="ARBA00008668"/>
    </source>
</evidence>
<dbReference type="Proteomes" id="UP000639772">
    <property type="component" value="Chromosome 1"/>
</dbReference>
<dbReference type="InterPro" id="IPR036514">
    <property type="entry name" value="SGNH_hydro_sf"/>
</dbReference>
<dbReference type="InterPro" id="IPR035669">
    <property type="entry name" value="SGNH_plant_lipase-like"/>
</dbReference>
<evidence type="ECO:0000313" key="6">
    <source>
        <dbReference type="EMBL" id="KAG0504038.1"/>
    </source>
</evidence>
<dbReference type="EMBL" id="JADCNM010000001">
    <property type="protein sequence ID" value="KAG0504038.1"/>
    <property type="molecule type" value="Genomic_DNA"/>
</dbReference>
<evidence type="ECO:0000256" key="4">
    <source>
        <dbReference type="ARBA" id="ARBA00023180"/>
    </source>
</evidence>
<dbReference type="GO" id="GO:0016788">
    <property type="term" value="F:hydrolase activity, acting on ester bonds"/>
    <property type="evidence" value="ECO:0007669"/>
    <property type="project" value="InterPro"/>
</dbReference>